<proteinExistence type="predicted"/>
<organism evidence="2">
    <name type="scientific">marine sediment metagenome</name>
    <dbReference type="NCBI Taxonomy" id="412755"/>
    <lineage>
        <taxon>unclassified sequences</taxon>
        <taxon>metagenomes</taxon>
        <taxon>ecological metagenomes</taxon>
    </lineage>
</organism>
<accession>A0A0F9AHH0</accession>
<evidence type="ECO:0000313" key="2">
    <source>
        <dbReference type="EMBL" id="KKL08840.1"/>
    </source>
</evidence>
<feature type="compositionally biased region" description="Acidic residues" evidence="1">
    <location>
        <begin position="154"/>
        <end position="174"/>
    </location>
</feature>
<feature type="region of interest" description="Disordered" evidence="1">
    <location>
        <begin position="76"/>
        <end position="174"/>
    </location>
</feature>
<evidence type="ECO:0000256" key="1">
    <source>
        <dbReference type="SAM" id="MobiDB-lite"/>
    </source>
</evidence>
<feature type="non-terminal residue" evidence="2">
    <location>
        <position position="174"/>
    </location>
</feature>
<comment type="caution">
    <text evidence="2">The sequence shown here is derived from an EMBL/GenBank/DDBJ whole genome shotgun (WGS) entry which is preliminary data.</text>
</comment>
<gene>
    <name evidence="2" type="ORF">LCGC14_2571830</name>
</gene>
<dbReference type="AlphaFoldDB" id="A0A0F9AHH0"/>
<feature type="compositionally biased region" description="Acidic residues" evidence="1">
    <location>
        <begin position="76"/>
        <end position="85"/>
    </location>
</feature>
<dbReference type="EMBL" id="LAZR01042717">
    <property type="protein sequence ID" value="KKL08840.1"/>
    <property type="molecule type" value="Genomic_DNA"/>
</dbReference>
<feature type="compositionally biased region" description="Basic and acidic residues" evidence="1">
    <location>
        <begin position="113"/>
        <end position="129"/>
    </location>
</feature>
<feature type="compositionally biased region" description="Acidic residues" evidence="1">
    <location>
        <begin position="97"/>
        <end position="111"/>
    </location>
</feature>
<reference evidence="2" key="1">
    <citation type="journal article" date="2015" name="Nature">
        <title>Complex archaea that bridge the gap between prokaryotes and eukaryotes.</title>
        <authorList>
            <person name="Spang A."/>
            <person name="Saw J.H."/>
            <person name="Jorgensen S.L."/>
            <person name="Zaremba-Niedzwiedzka K."/>
            <person name="Martijn J."/>
            <person name="Lind A.E."/>
            <person name="van Eijk R."/>
            <person name="Schleper C."/>
            <person name="Guy L."/>
            <person name="Ettema T.J."/>
        </authorList>
    </citation>
    <scope>NUCLEOTIDE SEQUENCE</scope>
</reference>
<sequence>MDYVEGRGVCCGNEVYFDYVDGEVVMTMYRDMPGVRSDRLKPNVIKTFVPAQWGEINEYLMGTLDRVEGVFNDVEEEAEEAEEAESSPLFQQIVPETSDEEEEGDEPDISPDDAGRVPESELTESEKELLASGGSVIHNERLPSMVSVPKMTEDDKEEVEERDEELADVTEREE</sequence>
<name>A0A0F9AHH0_9ZZZZ</name>
<protein>
    <submittedName>
        <fullName evidence="2">Uncharacterized protein</fullName>
    </submittedName>
</protein>